<protein>
    <submittedName>
        <fullName evidence="2">Nuclear transport factor 2 family protein</fullName>
    </submittedName>
</protein>
<sequence length="132" mass="15012">MENQAKQIVTEFLTAVKMIDLEKIGSLLDPEVQWSQPGDNVISGLKNSQQEVFEMVGKMFTMTGNTLKLNSFDSISVNNNRIACQLHWTGEKTSGEKLDVYNTDIYTVVQDKISKVEIFSADQIQEDNFWKD</sequence>
<reference evidence="3" key="1">
    <citation type="submission" date="2021-01" db="EMBL/GenBank/DDBJ databases">
        <title>Genome public.</title>
        <authorList>
            <person name="Liu C."/>
            <person name="Sun Q."/>
        </authorList>
    </citation>
    <scope>NUCLEOTIDE SEQUENCE [LARGE SCALE GENOMIC DNA]</scope>
    <source>
        <strain evidence="3">YIM B02567</strain>
    </source>
</reference>
<name>A0ABS1FXA4_9FLAO</name>
<dbReference type="InterPro" id="IPR037401">
    <property type="entry name" value="SnoaL-like"/>
</dbReference>
<dbReference type="EMBL" id="JAENHK010000010">
    <property type="protein sequence ID" value="MBK1897042.1"/>
    <property type="molecule type" value="Genomic_DNA"/>
</dbReference>
<dbReference type="Gene3D" id="3.10.450.50">
    <property type="match status" value="1"/>
</dbReference>
<evidence type="ECO:0000313" key="3">
    <source>
        <dbReference type="Proteomes" id="UP000628669"/>
    </source>
</evidence>
<evidence type="ECO:0000259" key="1">
    <source>
        <dbReference type="Pfam" id="PF12680"/>
    </source>
</evidence>
<dbReference type="InterPro" id="IPR032710">
    <property type="entry name" value="NTF2-like_dom_sf"/>
</dbReference>
<evidence type="ECO:0000313" key="2">
    <source>
        <dbReference type="EMBL" id="MBK1897042.1"/>
    </source>
</evidence>
<gene>
    <name evidence="2" type="ORF">JHL15_14850</name>
</gene>
<dbReference type="Pfam" id="PF12680">
    <property type="entry name" value="SnoaL_2"/>
    <property type="match status" value="1"/>
</dbReference>
<organism evidence="2 3">
    <name type="scientific">Chryseobacterium paridis</name>
    <dbReference type="NCBI Taxonomy" id="2800328"/>
    <lineage>
        <taxon>Bacteria</taxon>
        <taxon>Pseudomonadati</taxon>
        <taxon>Bacteroidota</taxon>
        <taxon>Flavobacteriia</taxon>
        <taxon>Flavobacteriales</taxon>
        <taxon>Weeksellaceae</taxon>
        <taxon>Chryseobacterium group</taxon>
        <taxon>Chryseobacterium</taxon>
    </lineage>
</organism>
<dbReference type="RefSeq" id="WP_200246969.1">
    <property type="nucleotide sequence ID" value="NZ_JAENHK010000010.1"/>
</dbReference>
<comment type="caution">
    <text evidence="2">The sequence shown here is derived from an EMBL/GenBank/DDBJ whole genome shotgun (WGS) entry which is preliminary data.</text>
</comment>
<proteinExistence type="predicted"/>
<keyword evidence="3" id="KW-1185">Reference proteome</keyword>
<dbReference type="SUPFAM" id="SSF54427">
    <property type="entry name" value="NTF2-like"/>
    <property type="match status" value="1"/>
</dbReference>
<accession>A0ABS1FXA4</accession>
<feature type="domain" description="SnoaL-like" evidence="1">
    <location>
        <begin position="9"/>
        <end position="115"/>
    </location>
</feature>
<dbReference type="Proteomes" id="UP000628669">
    <property type="component" value="Unassembled WGS sequence"/>
</dbReference>